<dbReference type="Proteomes" id="UP001341281">
    <property type="component" value="Chromosome 01"/>
</dbReference>
<dbReference type="GO" id="GO:0003676">
    <property type="term" value="F:nucleic acid binding"/>
    <property type="evidence" value="ECO:0007669"/>
    <property type="project" value="InterPro"/>
</dbReference>
<gene>
    <name evidence="1" type="ORF">U9M48_002865</name>
</gene>
<evidence type="ECO:0000313" key="1">
    <source>
        <dbReference type="EMBL" id="WVZ51752.1"/>
    </source>
</evidence>
<evidence type="ECO:0008006" key="3">
    <source>
        <dbReference type="Google" id="ProtNLM"/>
    </source>
</evidence>
<dbReference type="PANTHER" id="PTHR42648:SF21">
    <property type="entry name" value="CYSTEINE-RICH RLK (RECEPTOR-LIKE PROTEIN KINASE) 8"/>
    <property type="match status" value="1"/>
</dbReference>
<sequence>MAENSKLSFRKLRRDLGLEHRNGVVERKNRTLVEMARTMLDEHRTPRRFWAEAMNTACYIANRIFLRAFLGPRMNFGLVGGPASSISERLAAGALCLRRRGIWTSLSLVVWMRFF</sequence>
<dbReference type="Gene3D" id="3.30.420.10">
    <property type="entry name" value="Ribonuclease H-like superfamily/Ribonuclease H"/>
    <property type="match status" value="1"/>
</dbReference>
<organism evidence="1 2">
    <name type="scientific">Paspalum notatum var. saurae</name>
    <dbReference type="NCBI Taxonomy" id="547442"/>
    <lineage>
        <taxon>Eukaryota</taxon>
        <taxon>Viridiplantae</taxon>
        <taxon>Streptophyta</taxon>
        <taxon>Embryophyta</taxon>
        <taxon>Tracheophyta</taxon>
        <taxon>Spermatophyta</taxon>
        <taxon>Magnoliopsida</taxon>
        <taxon>Liliopsida</taxon>
        <taxon>Poales</taxon>
        <taxon>Poaceae</taxon>
        <taxon>PACMAD clade</taxon>
        <taxon>Panicoideae</taxon>
        <taxon>Andropogonodae</taxon>
        <taxon>Paspaleae</taxon>
        <taxon>Paspalinae</taxon>
        <taxon>Paspalum</taxon>
    </lineage>
</organism>
<dbReference type="InterPro" id="IPR036397">
    <property type="entry name" value="RNaseH_sf"/>
</dbReference>
<name>A0AAQ3SHS8_PASNO</name>
<protein>
    <recommendedName>
        <fullName evidence="3">Integrase catalytic domain-containing protein</fullName>
    </recommendedName>
</protein>
<dbReference type="SUPFAM" id="SSF53098">
    <property type="entry name" value="Ribonuclease H-like"/>
    <property type="match status" value="1"/>
</dbReference>
<dbReference type="InterPro" id="IPR039537">
    <property type="entry name" value="Retrotran_Ty1/copia-like"/>
</dbReference>
<reference evidence="1 2" key="1">
    <citation type="submission" date="2024-02" db="EMBL/GenBank/DDBJ databases">
        <title>High-quality chromosome-scale genome assembly of Pensacola bahiagrass (Paspalum notatum Flugge var. saurae).</title>
        <authorList>
            <person name="Vega J.M."/>
            <person name="Podio M."/>
            <person name="Orjuela J."/>
            <person name="Siena L.A."/>
            <person name="Pessino S.C."/>
            <person name="Combes M.C."/>
            <person name="Mariac C."/>
            <person name="Albertini E."/>
            <person name="Pupilli F."/>
            <person name="Ortiz J.P.A."/>
            <person name="Leblanc O."/>
        </authorList>
    </citation>
    <scope>NUCLEOTIDE SEQUENCE [LARGE SCALE GENOMIC DNA]</scope>
    <source>
        <strain evidence="1">R1</strain>
        <tissue evidence="1">Leaf</tissue>
    </source>
</reference>
<dbReference type="AlphaFoldDB" id="A0AAQ3SHS8"/>
<dbReference type="InterPro" id="IPR012337">
    <property type="entry name" value="RNaseH-like_sf"/>
</dbReference>
<dbReference type="EMBL" id="CP144745">
    <property type="protein sequence ID" value="WVZ51752.1"/>
    <property type="molecule type" value="Genomic_DNA"/>
</dbReference>
<evidence type="ECO:0000313" key="2">
    <source>
        <dbReference type="Proteomes" id="UP001341281"/>
    </source>
</evidence>
<accession>A0AAQ3SHS8</accession>
<keyword evidence="2" id="KW-1185">Reference proteome</keyword>
<proteinExistence type="predicted"/>
<dbReference type="PANTHER" id="PTHR42648">
    <property type="entry name" value="TRANSPOSASE, PUTATIVE-RELATED"/>
    <property type="match status" value="1"/>
</dbReference>